<dbReference type="Pfam" id="PF00153">
    <property type="entry name" value="Mito_carr"/>
    <property type="match status" value="1"/>
</dbReference>
<feature type="repeat" description="Solcar" evidence="8">
    <location>
        <begin position="276"/>
        <end position="365"/>
    </location>
</feature>
<evidence type="ECO:0000256" key="2">
    <source>
        <dbReference type="ARBA" id="ARBA00006375"/>
    </source>
</evidence>
<dbReference type="PANTHER" id="PTHR45618">
    <property type="entry name" value="MITOCHONDRIAL DICARBOXYLATE CARRIER-RELATED"/>
    <property type="match status" value="1"/>
</dbReference>
<evidence type="ECO:0000256" key="10">
    <source>
        <dbReference type="SAM" id="MobiDB-lite"/>
    </source>
</evidence>
<feature type="region of interest" description="Disordered" evidence="10">
    <location>
        <begin position="161"/>
        <end position="202"/>
    </location>
</feature>
<sequence>MAASPNDPGQSHRPYANSNNNSDFLFSPEAASQLNPLSGIYGSQGLSATGFPGSEALYDNNQAYTALFQEGDDLVMGYDDGGTTAARSLLSFAGLRYATVAMSNPFEVGQTLLQVQYLPAGGEGAHIRDTMEDTSRPMDDEGTQGVPGPEDPGYYEYLRSHPPSTTGTMPTYYSSPGRRQRGPRSDHTGYLVPTSTTQDHDGTRDPCQLAVLEAGIWGTMLCVFNKDGEGLFSLFKGQLTGWLVEMGQLMIQPTLEGALNDLCNLYDDTIPLVHLEHFLPNLGTLVASHALTGWLLSPLELLRTRLMIQSSLPQYRKYTGVFSGLRTVLREEGGLSALYFSGVHLIPTIVFHSFRALFENTSALVIARVFGISTADAPLSYALAEFAIRTVELLVMLPIDTIRKRLQAQPRYTKAFQLSVASQSAPHVSGRSRRSTGTLSTLGFQAFHPLVNLSPIPYTGMLNCAYRVLTEEGVSPTKARQVARRSSNYGGDQRGQDPLQESGTSTNRIQQRRRGGASTPLSSTWGLRGLYQGLGLHLTSHAALFAVSLLTGIEVEDDW</sequence>
<dbReference type="EMBL" id="JANBPY010000103">
    <property type="protein sequence ID" value="KAJ1969026.1"/>
    <property type="molecule type" value="Genomic_DNA"/>
</dbReference>
<evidence type="ECO:0000256" key="3">
    <source>
        <dbReference type="ARBA" id="ARBA00022448"/>
    </source>
</evidence>
<dbReference type="InterPro" id="IPR023395">
    <property type="entry name" value="MCP_dom_sf"/>
</dbReference>
<keyword evidence="7 8" id="KW-0472">Membrane</keyword>
<reference evidence="11" key="1">
    <citation type="submission" date="2022-07" db="EMBL/GenBank/DDBJ databases">
        <title>Phylogenomic reconstructions and comparative analyses of Kickxellomycotina fungi.</title>
        <authorList>
            <person name="Reynolds N.K."/>
            <person name="Stajich J.E."/>
            <person name="Barry K."/>
            <person name="Grigoriev I.V."/>
            <person name="Crous P."/>
            <person name="Smith M.E."/>
        </authorList>
    </citation>
    <scope>NUCLEOTIDE SEQUENCE</scope>
    <source>
        <strain evidence="11">RSA 1196</strain>
    </source>
</reference>
<feature type="region of interest" description="Disordered" evidence="10">
    <location>
        <begin position="1"/>
        <end position="22"/>
    </location>
</feature>
<comment type="subcellular location">
    <subcellularLocation>
        <location evidence="1">Membrane</location>
        <topology evidence="1">Multi-pass membrane protein</topology>
    </subcellularLocation>
</comment>
<evidence type="ECO:0000256" key="1">
    <source>
        <dbReference type="ARBA" id="ARBA00004141"/>
    </source>
</evidence>
<gene>
    <name evidence="11" type="ORF">IWQ62_000887</name>
</gene>
<dbReference type="InterPro" id="IPR050391">
    <property type="entry name" value="Mito_Metabolite_Transporter"/>
</dbReference>
<dbReference type="SUPFAM" id="SSF103506">
    <property type="entry name" value="Mitochondrial carrier"/>
    <property type="match status" value="1"/>
</dbReference>
<dbReference type="PROSITE" id="PS50920">
    <property type="entry name" value="SOLCAR"/>
    <property type="match status" value="1"/>
</dbReference>
<comment type="similarity">
    <text evidence="2 9">Belongs to the mitochondrial carrier (TC 2.A.29) family.</text>
</comment>
<keyword evidence="5" id="KW-0677">Repeat</keyword>
<organism evidence="11 12">
    <name type="scientific">Dispira parvispora</name>
    <dbReference type="NCBI Taxonomy" id="1520584"/>
    <lineage>
        <taxon>Eukaryota</taxon>
        <taxon>Fungi</taxon>
        <taxon>Fungi incertae sedis</taxon>
        <taxon>Zoopagomycota</taxon>
        <taxon>Kickxellomycotina</taxon>
        <taxon>Dimargaritomycetes</taxon>
        <taxon>Dimargaritales</taxon>
        <taxon>Dimargaritaceae</taxon>
        <taxon>Dispira</taxon>
    </lineage>
</organism>
<name>A0A9W8E5K1_9FUNG</name>
<dbReference type="InterPro" id="IPR018108">
    <property type="entry name" value="MCP_transmembrane"/>
</dbReference>
<dbReference type="Gene3D" id="1.50.40.10">
    <property type="entry name" value="Mitochondrial carrier domain"/>
    <property type="match status" value="1"/>
</dbReference>
<evidence type="ECO:0000256" key="8">
    <source>
        <dbReference type="PROSITE-ProRule" id="PRU00282"/>
    </source>
</evidence>
<keyword evidence="12" id="KW-1185">Reference proteome</keyword>
<evidence type="ECO:0000256" key="9">
    <source>
        <dbReference type="RuleBase" id="RU000488"/>
    </source>
</evidence>
<evidence type="ECO:0000256" key="6">
    <source>
        <dbReference type="ARBA" id="ARBA00022989"/>
    </source>
</evidence>
<feature type="region of interest" description="Disordered" evidence="10">
    <location>
        <begin position="477"/>
        <end position="520"/>
    </location>
</feature>
<dbReference type="OrthoDB" id="77989at2759"/>
<keyword evidence="4 8" id="KW-0812">Transmembrane</keyword>
<evidence type="ECO:0008006" key="13">
    <source>
        <dbReference type="Google" id="ProtNLM"/>
    </source>
</evidence>
<evidence type="ECO:0000256" key="4">
    <source>
        <dbReference type="ARBA" id="ARBA00022692"/>
    </source>
</evidence>
<evidence type="ECO:0000313" key="11">
    <source>
        <dbReference type="EMBL" id="KAJ1969026.1"/>
    </source>
</evidence>
<dbReference type="Proteomes" id="UP001150925">
    <property type="component" value="Unassembled WGS sequence"/>
</dbReference>
<feature type="compositionally biased region" description="Polar residues" evidence="10">
    <location>
        <begin position="499"/>
        <end position="509"/>
    </location>
</feature>
<keyword evidence="6" id="KW-1133">Transmembrane helix</keyword>
<evidence type="ECO:0000313" key="12">
    <source>
        <dbReference type="Proteomes" id="UP001150925"/>
    </source>
</evidence>
<dbReference type="GO" id="GO:0016020">
    <property type="term" value="C:membrane"/>
    <property type="evidence" value="ECO:0007669"/>
    <property type="project" value="UniProtKB-SubCell"/>
</dbReference>
<feature type="compositionally biased region" description="Polar residues" evidence="10">
    <location>
        <begin position="162"/>
        <end position="173"/>
    </location>
</feature>
<accession>A0A9W8E5K1</accession>
<evidence type="ECO:0000256" key="5">
    <source>
        <dbReference type="ARBA" id="ARBA00022737"/>
    </source>
</evidence>
<evidence type="ECO:0000256" key="7">
    <source>
        <dbReference type="ARBA" id="ARBA00023136"/>
    </source>
</evidence>
<keyword evidence="3 9" id="KW-0813">Transport</keyword>
<proteinExistence type="inferred from homology"/>
<comment type="caution">
    <text evidence="11">The sequence shown here is derived from an EMBL/GenBank/DDBJ whole genome shotgun (WGS) entry which is preliminary data.</text>
</comment>
<dbReference type="AlphaFoldDB" id="A0A9W8E5K1"/>
<protein>
    <recommendedName>
        <fullName evidence="13">Mitochondrial carrier</fullName>
    </recommendedName>
</protein>